<evidence type="ECO:0000313" key="5">
    <source>
        <dbReference type="EMBL" id="XAM40307.1"/>
    </source>
</evidence>
<dbReference type="SMART" id="SM00418">
    <property type="entry name" value="HTH_ARSR"/>
    <property type="match status" value="1"/>
</dbReference>
<dbReference type="Pfam" id="PF01022">
    <property type="entry name" value="HTH_5"/>
    <property type="match status" value="1"/>
</dbReference>
<evidence type="ECO:0000259" key="4">
    <source>
        <dbReference type="PROSITE" id="PS50987"/>
    </source>
</evidence>
<organism evidence="5 6">
    <name type="scientific">Terrisporobacter petrolearius</name>
    <dbReference type="NCBI Taxonomy" id="1460447"/>
    <lineage>
        <taxon>Bacteria</taxon>
        <taxon>Bacillati</taxon>
        <taxon>Bacillota</taxon>
        <taxon>Clostridia</taxon>
        <taxon>Peptostreptococcales</taxon>
        <taxon>Peptostreptococcaceae</taxon>
        <taxon>Terrisporobacter</taxon>
    </lineage>
</organism>
<evidence type="ECO:0000256" key="3">
    <source>
        <dbReference type="ARBA" id="ARBA00023163"/>
    </source>
</evidence>
<sequence>MNNSDIVKVFKAFSDERRLEILSLLIKGEKCACNLLDQIDISQATLSHHMRILCESNIVVGRKEGKWTHYSINISGCRLAKQLLDELTNVEDYEENTSHVKINK</sequence>
<keyword evidence="2" id="KW-0238">DNA-binding</keyword>
<reference evidence="5 6" key="1">
    <citation type="submission" date="2024-04" db="EMBL/GenBank/DDBJ databases">
        <title>Isolation and characterization of novel acetogenic strains of the genera Terrisporobacter and Acetoanaerobium.</title>
        <authorList>
            <person name="Boeer T."/>
            <person name="Schueler M.A."/>
            <person name="Lueschen A."/>
            <person name="Eysell L."/>
            <person name="Droege J."/>
            <person name="Heinemann M."/>
            <person name="Engelhardt L."/>
            <person name="Basen M."/>
            <person name="Daniel R."/>
        </authorList>
    </citation>
    <scope>NUCLEOTIDE SEQUENCE [LARGE SCALE GENOMIC DNA]</scope>
    <source>
        <strain evidence="5 6">ELB</strain>
    </source>
</reference>
<dbReference type="EMBL" id="CP154622">
    <property type="protein sequence ID" value="XAM40307.1"/>
    <property type="molecule type" value="Genomic_DNA"/>
</dbReference>
<dbReference type="InterPro" id="IPR036388">
    <property type="entry name" value="WH-like_DNA-bd_sf"/>
</dbReference>
<keyword evidence="6" id="KW-1185">Reference proteome</keyword>
<dbReference type="InterPro" id="IPR001845">
    <property type="entry name" value="HTH_ArsR_DNA-bd_dom"/>
</dbReference>
<dbReference type="Proteomes" id="UP001477947">
    <property type="component" value="Chromosome"/>
</dbReference>
<dbReference type="CDD" id="cd00090">
    <property type="entry name" value="HTH_ARSR"/>
    <property type="match status" value="1"/>
</dbReference>
<dbReference type="NCBIfam" id="NF033788">
    <property type="entry name" value="HTH_metalloreg"/>
    <property type="match status" value="1"/>
</dbReference>
<gene>
    <name evidence="5" type="ORF">TPELB_06090</name>
</gene>
<dbReference type="PROSITE" id="PS50987">
    <property type="entry name" value="HTH_ARSR_2"/>
    <property type="match status" value="1"/>
</dbReference>
<dbReference type="InterPro" id="IPR011991">
    <property type="entry name" value="ArsR-like_HTH"/>
</dbReference>
<dbReference type="SUPFAM" id="SSF46785">
    <property type="entry name" value="Winged helix' DNA-binding domain"/>
    <property type="match status" value="1"/>
</dbReference>
<keyword evidence="3" id="KW-0804">Transcription</keyword>
<dbReference type="PANTHER" id="PTHR33154:SF18">
    <property type="entry name" value="ARSENICAL RESISTANCE OPERON REPRESSOR"/>
    <property type="match status" value="1"/>
</dbReference>
<accession>A0ABZ3F927</accession>
<name>A0ABZ3F927_9FIRM</name>
<evidence type="ECO:0000256" key="2">
    <source>
        <dbReference type="ARBA" id="ARBA00023125"/>
    </source>
</evidence>
<keyword evidence="1" id="KW-0805">Transcription regulation</keyword>
<dbReference type="Gene3D" id="1.10.10.10">
    <property type="entry name" value="Winged helix-like DNA-binding domain superfamily/Winged helix DNA-binding domain"/>
    <property type="match status" value="1"/>
</dbReference>
<evidence type="ECO:0000313" key="6">
    <source>
        <dbReference type="Proteomes" id="UP001477947"/>
    </source>
</evidence>
<dbReference type="RefSeq" id="WP_148557248.1">
    <property type="nucleotide sequence ID" value="NZ_CP154622.1"/>
</dbReference>
<dbReference type="PANTHER" id="PTHR33154">
    <property type="entry name" value="TRANSCRIPTIONAL REGULATOR, ARSR FAMILY"/>
    <property type="match status" value="1"/>
</dbReference>
<feature type="domain" description="HTH arsR-type" evidence="4">
    <location>
        <begin position="1"/>
        <end position="94"/>
    </location>
</feature>
<proteinExistence type="predicted"/>
<dbReference type="InterPro" id="IPR036390">
    <property type="entry name" value="WH_DNA-bd_sf"/>
</dbReference>
<protein>
    <recommendedName>
        <fullName evidence="4">HTH arsR-type domain-containing protein</fullName>
    </recommendedName>
</protein>
<evidence type="ECO:0000256" key="1">
    <source>
        <dbReference type="ARBA" id="ARBA00023015"/>
    </source>
</evidence>
<dbReference type="InterPro" id="IPR051081">
    <property type="entry name" value="HTH_MetalResp_TranReg"/>
</dbReference>
<dbReference type="PRINTS" id="PR00778">
    <property type="entry name" value="HTHARSR"/>
</dbReference>